<dbReference type="InterPro" id="IPR055264">
    <property type="entry name" value="BOD1/SHG1_dom"/>
</dbReference>
<gene>
    <name evidence="3" type="ORF">BON22_1105</name>
    <name evidence="2" type="ORF">CYFA0S_18e01728g</name>
</gene>
<reference evidence="3" key="3">
    <citation type="submission" date="2017-01" db="EMBL/GenBank/DDBJ databases">
        <authorList>
            <person name="Mah S.A."/>
            <person name="Swanson W.J."/>
            <person name="Moy G.W."/>
            <person name="Vacquier V.D."/>
        </authorList>
    </citation>
    <scope>NUCLEOTIDE SEQUENCE [LARGE SCALE GENOMIC DNA]</scope>
    <source>
        <strain evidence="3">65</strain>
    </source>
</reference>
<proteinExistence type="predicted"/>
<accession>A0A061BER2</accession>
<protein>
    <submittedName>
        <fullName evidence="2">CYFA0S18e01728g1_1</fullName>
    </submittedName>
</protein>
<dbReference type="STRING" id="36022.A0A061BER2"/>
<evidence type="ECO:0000313" key="4">
    <source>
        <dbReference type="Proteomes" id="UP000189513"/>
    </source>
</evidence>
<feature type="domain" description="BOD1/SHG1" evidence="1">
    <location>
        <begin position="10"/>
        <end position="120"/>
    </location>
</feature>
<dbReference type="AlphaFoldDB" id="A0A061BER2"/>
<name>A0A061BER2_CYBFA</name>
<dbReference type="Pfam" id="PF05205">
    <property type="entry name" value="COMPASS-Shg1"/>
    <property type="match status" value="1"/>
</dbReference>
<evidence type="ECO:0000259" key="1">
    <source>
        <dbReference type="Pfam" id="PF05205"/>
    </source>
</evidence>
<dbReference type="VEuPathDB" id="FungiDB:BON22_1105"/>
<dbReference type="EMBL" id="LK052903">
    <property type="protein sequence ID" value="CDR45438.1"/>
    <property type="molecule type" value="Genomic_DNA"/>
</dbReference>
<dbReference type="Proteomes" id="UP000189513">
    <property type="component" value="Unassembled WGS sequence"/>
</dbReference>
<sequence length="142" mass="15857">MSTDQQIDSLIVQYKRRGFLDTQKKKLREDFVQSTTHDELISQVKLMTTKLIEAKPDLLLRKRGHLTSLIDGAITRRLSGSGAGSSEIPLEGVEELGELIDSWIKEHVTDSEDLQNEVVESLQTTKAEKEAAEGQVTNGVHK</sequence>
<dbReference type="OrthoDB" id="5579731at2759"/>
<evidence type="ECO:0000313" key="2">
    <source>
        <dbReference type="EMBL" id="CDR45438.1"/>
    </source>
</evidence>
<keyword evidence="4" id="KW-1185">Reference proteome</keyword>
<reference evidence="4" key="2">
    <citation type="journal article" date="2017" name="Genome Announc.">
        <title>Genome sequences of Cyberlindnera fabianii 65, Pichia kudriavzevii 129, and Saccharomyces cerevisiae 131 isolated from fermented masau fruits in Zimbabwe.</title>
        <authorList>
            <person name="van Rijswijck I.M.H."/>
            <person name="Derks M.F.L."/>
            <person name="Abee T."/>
            <person name="de Ridder D."/>
            <person name="Smid E.J."/>
        </authorList>
    </citation>
    <scope>NUCLEOTIDE SEQUENCE [LARGE SCALE GENOMIC DNA]</scope>
    <source>
        <strain evidence="4">65</strain>
    </source>
</reference>
<dbReference type="OMA" id="QNSAAHE"/>
<dbReference type="EMBL" id="MPUK01000002">
    <property type="protein sequence ID" value="ONH68708.1"/>
    <property type="molecule type" value="Genomic_DNA"/>
</dbReference>
<organism evidence="2">
    <name type="scientific">Cyberlindnera fabianii</name>
    <name type="common">Yeast</name>
    <name type="synonym">Hansenula fabianii</name>
    <dbReference type="NCBI Taxonomy" id="36022"/>
    <lineage>
        <taxon>Eukaryota</taxon>
        <taxon>Fungi</taxon>
        <taxon>Dikarya</taxon>
        <taxon>Ascomycota</taxon>
        <taxon>Saccharomycotina</taxon>
        <taxon>Saccharomycetes</taxon>
        <taxon>Phaffomycetales</taxon>
        <taxon>Phaffomycetaceae</taxon>
        <taxon>Cyberlindnera</taxon>
    </lineage>
</organism>
<evidence type="ECO:0000313" key="3">
    <source>
        <dbReference type="EMBL" id="ONH68708.1"/>
    </source>
</evidence>
<reference evidence="2" key="1">
    <citation type="journal article" date="2014" name="Genome Announc.">
        <title>Genome sequence of the yeast Cyberlindnera fabianii (Hansenula fabianii).</title>
        <authorList>
            <person name="Freel K.C."/>
            <person name="Sarilar V."/>
            <person name="Neuveglise C."/>
            <person name="Devillers H."/>
            <person name="Friedrich A."/>
            <person name="Schacherer J."/>
        </authorList>
    </citation>
    <scope>NUCLEOTIDE SEQUENCE</scope>
    <source>
        <strain evidence="2">YJS4271</strain>
    </source>
</reference>